<dbReference type="Pfam" id="PF01979">
    <property type="entry name" value="Amidohydro_1"/>
    <property type="match status" value="1"/>
</dbReference>
<dbReference type="Gene3D" id="2.120.10.30">
    <property type="entry name" value="TolB, C-terminal domain"/>
    <property type="match status" value="1"/>
</dbReference>
<dbReference type="GO" id="GO:0016810">
    <property type="term" value="F:hydrolase activity, acting on carbon-nitrogen (but not peptide) bonds"/>
    <property type="evidence" value="ECO:0007669"/>
    <property type="project" value="InterPro"/>
</dbReference>
<dbReference type="Gene3D" id="3.40.50.10910">
    <property type="entry name" value="Amidohydrolase"/>
    <property type="match status" value="1"/>
</dbReference>
<feature type="domain" description="Amidohydrolase-related" evidence="1">
    <location>
        <begin position="1244"/>
        <end position="1294"/>
    </location>
</feature>
<evidence type="ECO:0000313" key="3">
    <source>
        <dbReference type="Proteomes" id="UP000521872"/>
    </source>
</evidence>
<keyword evidence="3" id="KW-1185">Reference proteome</keyword>
<dbReference type="InterPro" id="IPR051781">
    <property type="entry name" value="Metallo-dep_Hydrolase"/>
</dbReference>
<dbReference type="PANTHER" id="PTHR43135:SF3">
    <property type="entry name" value="ALPHA-D-RIBOSE 1-METHYLPHOSPHONATE 5-TRIPHOSPHATE DIPHOSPHATASE"/>
    <property type="match status" value="1"/>
</dbReference>
<dbReference type="SUPFAM" id="SSF82171">
    <property type="entry name" value="DPP6 N-terminal domain-like"/>
    <property type="match status" value="1"/>
</dbReference>
<organism evidence="2 3">
    <name type="scientific">Agrocybe pediades</name>
    <dbReference type="NCBI Taxonomy" id="84607"/>
    <lineage>
        <taxon>Eukaryota</taxon>
        <taxon>Fungi</taxon>
        <taxon>Dikarya</taxon>
        <taxon>Basidiomycota</taxon>
        <taxon>Agaricomycotina</taxon>
        <taxon>Agaricomycetes</taxon>
        <taxon>Agaricomycetidae</taxon>
        <taxon>Agaricales</taxon>
        <taxon>Agaricineae</taxon>
        <taxon>Strophariaceae</taxon>
        <taxon>Agrocybe</taxon>
    </lineage>
</organism>
<evidence type="ECO:0000259" key="1">
    <source>
        <dbReference type="Pfam" id="PF01979"/>
    </source>
</evidence>
<accession>A0A8H4VM13</accession>
<evidence type="ECO:0000313" key="2">
    <source>
        <dbReference type="EMBL" id="KAF4614517.1"/>
    </source>
</evidence>
<dbReference type="InterPro" id="IPR011059">
    <property type="entry name" value="Metal-dep_hydrolase_composite"/>
</dbReference>
<dbReference type="Proteomes" id="UP000521872">
    <property type="component" value="Unassembled WGS sequence"/>
</dbReference>
<dbReference type="SUPFAM" id="SSF69322">
    <property type="entry name" value="Tricorn protease domain 2"/>
    <property type="match status" value="1"/>
</dbReference>
<dbReference type="Gene3D" id="1.20.58.520">
    <property type="entry name" value="Amidohydrolase"/>
    <property type="match status" value="1"/>
</dbReference>
<sequence>MYHEEGPISFLSGVAPTAVVKLPLRLDGSGLGLVGLRIKYSMHTAPNSCAMGAKDREDASNVLSTPTTTIPRTRPNPHWVFTLIAIVSVAATLYTFLPPPGTIFCGQNASIPGTLTSSDLDPVSEWEDNAWPLRPQTPWDISTDYVHPRLLEYDVEEGTWLRLDVHPTSGDIVFDMVGDIYCLPGREALRLDTKTKIKARPILTGVPHDADPHFSPTGDRLVFRSDAELGLENIWVMDWKGCEKMDLDLLSDSSRHEEEWVDGKVRETPEGRTRRLTREGRLTARRVTNETYRYVTDARFHPSGTKVVATKWYTSASSSGAGEGWEYQVPSTRSSETRIDVGAGKRLISRSLPLGWPAEDYGLQQIGPEQFIWKGEDSIIFSKNVVDEFRLTYSKDVHKGIYAIFQHNLTTGSTKQLVNSVPGGASRPELSSDQRTLAFVRRVRDKEALVLKDLITGSIHNVWYGLEYDATDIPAPMGTYPSFAFTPGDDAIVIWASGKIWSVPLTTNLRGEKIASSAKSPTPIPFTAHIRKNLAETLKGSYDVLGLETADTQDVTAFKELRVNEDGTRAVFQAAGSSYWQDVGKQTGGQVPGDKNAPYYSPSFVPGDDDLVIHSRWSDSSFTKFEIASIKHNKVFHIDGLPMGRYFSPAICACKGAHRSMAFVKSGGSYLTGDSIATAGAGLYLGEINLPVPGEANGQDQQLVIKNPRLVPSEINVNEQVNMRFIDGHKTLLVQQSDRAFMIDLSGEADITGKPAHITVAAGRLSTELVVSPKITKSGIYVAEDIAFVDFYHVYLAAGTNVKEEELVWSRPANATKGLARLSLHGGHDLVFAGDGKSLFWLLGPYLHSLELSKIQSCSSAIEKDQLTFGISCIHKLVNVQKVDGVQHKTDIARLKEEAAQTLHNCKHTLNADVVVVHNATLLTMHSGHKDQDLIHYGSLVIRAGVIDYAGPSLHDRNIIPEGATVIEANGGFVTPGFIDVHAHWDGFYDRYPARSWEMETFLAYGVTTMHNSMKLMQYGSPSAETVDGFAERSRVENGQMIGPRIFTAGAPLYGGEKRGLHQEIVDMDEAVSALMRIKKEGGSASISFKNYNLPSRASRQRLLTVARNLSMLGFPEAGANYDWDLTYIVDGMTTVEHALPVPRLYEDVLTLHALSGTGSTPTHLVNYGGAWGEQLVWANEDIPNDPKLRRFTRHDILQGLSETTSRPKTSFALFNTSRSVAAMVEKGLLANVGAHGEHPMGLNYHAEMGFMAQGGLSNYEVLRAATSSGAKTLGMFSSLGSLSPGKLADFLVFPPGVDLLEGEISEKTRQLLLVARGGRIWDAETMVEMWPMKGRKRTMPNLNAD</sequence>
<dbReference type="Gene3D" id="2.30.40.10">
    <property type="entry name" value="Urease, subunit C, domain 1"/>
    <property type="match status" value="2"/>
</dbReference>
<comment type="caution">
    <text evidence="2">The sequence shown here is derived from an EMBL/GenBank/DDBJ whole genome shotgun (WGS) entry which is preliminary data.</text>
</comment>
<dbReference type="InterPro" id="IPR011042">
    <property type="entry name" value="6-blade_b-propeller_TolB-like"/>
</dbReference>
<dbReference type="PANTHER" id="PTHR43135">
    <property type="entry name" value="ALPHA-D-RIBOSE 1-METHYLPHOSPHONATE 5-TRIPHOSPHATE DIPHOSPHATASE"/>
    <property type="match status" value="1"/>
</dbReference>
<dbReference type="InterPro" id="IPR006680">
    <property type="entry name" value="Amidohydro-rel"/>
</dbReference>
<dbReference type="Gene3D" id="3.20.20.140">
    <property type="entry name" value="Metal-dependent hydrolases"/>
    <property type="match status" value="1"/>
</dbReference>
<name>A0A8H4VM13_9AGAR</name>
<dbReference type="SUPFAM" id="SSF51338">
    <property type="entry name" value="Composite domain of metallo-dependent hydrolases"/>
    <property type="match status" value="1"/>
</dbReference>
<protein>
    <recommendedName>
        <fullName evidence="1">Amidohydrolase-related domain-containing protein</fullName>
    </recommendedName>
</protein>
<dbReference type="Gene3D" id="3.30.110.90">
    <property type="entry name" value="Amidohydrolase"/>
    <property type="match status" value="1"/>
</dbReference>
<dbReference type="SUPFAM" id="SSF51556">
    <property type="entry name" value="Metallo-dependent hydrolases"/>
    <property type="match status" value="1"/>
</dbReference>
<dbReference type="EMBL" id="JAACJL010000044">
    <property type="protein sequence ID" value="KAF4614517.1"/>
    <property type="molecule type" value="Genomic_DNA"/>
</dbReference>
<proteinExistence type="predicted"/>
<gene>
    <name evidence="2" type="ORF">D9613_003293</name>
</gene>
<dbReference type="InterPro" id="IPR032466">
    <property type="entry name" value="Metal_Hydrolase"/>
</dbReference>
<reference evidence="2 3" key="1">
    <citation type="submission" date="2019-12" db="EMBL/GenBank/DDBJ databases">
        <authorList>
            <person name="Floudas D."/>
            <person name="Bentzer J."/>
            <person name="Ahren D."/>
            <person name="Johansson T."/>
            <person name="Persson P."/>
            <person name="Tunlid A."/>
        </authorList>
    </citation>
    <scope>NUCLEOTIDE SEQUENCE [LARGE SCALE GENOMIC DNA]</scope>
    <source>
        <strain evidence="2 3">CBS 102.39</strain>
    </source>
</reference>